<dbReference type="InterPro" id="IPR024590">
    <property type="entry name" value="HrpA_C"/>
</dbReference>
<dbReference type="Pfam" id="PF00270">
    <property type="entry name" value="DEAD"/>
    <property type="match status" value="1"/>
</dbReference>
<dbReference type="InterPro" id="IPR048333">
    <property type="entry name" value="HA2_WH"/>
</dbReference>
<evidence type="ECO:0000259" key="7">
    <source>
        <dbReference type="PROSITE" id="PS51194"/>
    </source>
</evidence>
<dbReference type="InterPro" id="IPR001650">
    <property type="entry name" value="Helicase_C-like"/>
</dbReference>
<comment type="caution">
    <text evidence="8">The sequence shown here is derived from an EMBL/GenBank/DDBJ whole genome shotgun (WGS) entry which is preliminary data.</text>
</comment>
<proteinExistence type="predicted"/>
<gene>
    <name evidence="8" type="primary">hrpA</name>
    <name evidence="8" type="ORF">GCM10009575_060870</name>
</gene>
<dbReference type="SMART" id="SM00487">
    <property type="entry name" value="DEXDc"/>
    <property type="match status" value="1"/>
</dbReference>
<dbReference type="NCBIfam" id="NF008348">
    <property type="entry name" value="PRK11131.1"/>
    <property type="match status" value="1"/>
</dbReference>
<dbReference type="SMART" id="SM00490">
    <property type="entry name" value="HELICc"/>
    <property type="match status" value="1"/>
</dbReference>
<accession>A0ABP4B311</accession>
<dbReference type="Pfam" id="PF04408">
    <property type="entry name" value="WHD_HA2"/>
    <property type="match status" value="1"/>
</dbReference>
<dbReference type="PANTHER" id="PTHR18934:SF99">
    <property type="entry name" value="ATP-DEPENDENT RNA HELICASE DHX37-RELATED"/>
    <property type="match status" value="1"/>
</dbReference>
<dbReference type="Pfam" id="PF21010">
    <property type="entry name" value="HA2_C"/>
    <property type="match status" value="1"/>
</dbReference>
<dbReference type="Pfam" id="PF00271">
    <property type="entry name" value="Helicase_C"/>
    <property type="match status" value="1"/>
</dbReference>
<dbReference type="InterPro" id="IPR027417">
    <property type="entry name" value="P-loop_NTPase"/>
</dbReference>
<dbReference type="PANTHER" id="PTHR18934">
    <property type="entry name" value="ATP-DEPENDENT RNA HELICASE"/>
    <property type="match status" value="1"/>
</dbReference>
<feature type="domain" description="Helicase C-terminal" evidence="7">
    <location>
        <begin position="278"/>
        <end position="445"/>
    </location>
</feature>
<dbReference type="Gene3D" id="3.40.50.300">
    <property type="entry name" value="P-loop containing nucleotide triphosphate hydrolases"/>
    <property type="match status" value="2"/>
</dbReference>
<evidence type="ECO:0000256" key="1">
    <source>
        <dbReference type="ARBA" id="ARBA00022741"/>
    </source>
</evidence>
<keyword evidence="9" id="KW-1185">Reference proteome</keyword>
<evidence type="ECO:0000313" key="8">
    <source>
        <dbReference type="EMBL" id="GAA0943556.1"/>
    </source>
</evidence>
<dbReference type="CDD" id="cd17989">
    <property type="entry name" value="DEXHc_HrpA"/>
    <property type="match status" value="1"/>
</dbReference>
<evidence type="ECO:0000256" key="2">
    <source>
        <dbReference type="ARBA" id="ARBA00022801"/>
    </source>
</evidence>
<dbReference type="InterPro" id="IPR010222">
    <property type="entry name" value="RNA_helicase_HrpA"/>
</dbReference>
<keyword evidence="1" id="KW-0547">Nucleotide-binding</keyword>
<evidence type="ECO:0000259" key="6">
    <source>
        <dbReference type="PROSITE" id="PS51192"/>
    </source>
</evidence>
<evidence type="ECO:0000256" key="5">
    <source>
        <dbReference type="SAM" id="MobiDB-lite"/>
    </source>
</evidence>
<feature type="region of interest" description="Disordered" evidence="5">
    <location>
        <begin position="530"/>
        <end position="549"/>
    </location>
</feature>
<dbReference type="Pfam" id="PF11898">
    <property type="entry name" value="DUF3418"/>
    <property type="match status" value="1"/>
</dbReference>
<feature type="domain" description="Helicase ATP-binding" evidence="6">
    <location>
        <begin position="87"/>
        <end position="250"/>
    </location>
</feature>
<dbReference type="SMART" id="SM00382">
    <property type="entry name" value="AAA"/>
    <property type="match status" value="1"/>
</dbReference>
<dbReference type="InterPro" id="IPR011545">
    <property type="entry name" value="DEAD/DEAH_box_helicase_dom"/>
</dbReference>
<dbReference type="CDD" id="cd18791">
    <property type="entry name" value="SF2_C_RHA"/>
    <property type="match status" value="1"/>
</dbReference>
<sequence length="1308" mass="149150">MSTTPAPALPALLERLPELMLRDQQRLGRRLDGARRIRKPEARAAVLGEIAEEMTRAELRVADRRAAVPAITYPEELPVSQKKDAILEAVRDHQVVIVAGETGSGKTTQIPKICLELGRGVKGLIGHTQPRRIAARTVAERIAEEMRSPLGESVGWKVRFTDQVGKDTHVKLMTDGILLAEIQTDRELRQYDTIIIDEAHERSLNIDFLLGYLAQLLPRRPDLKVVITSATIDPERFSRHFGDAPIVEVSGRTYPVEVRYRPLLEEGGEDSDRDQITAICDAVDELQAEGPGDILVFLSGEREIRDTADALNKKQLRSTEVLPLYARLSHAEQHRVFQRHTGRRIVLATNVAETSLTVPGIRYVIDPGTARISRYSHRTKVQRLPIEPISQASANQRKGRCGRTSDGICIRLYSEDDFVTRPEFTDAEILRTNLASVILQMTAAGLGDIEKFPFIDPPDRRNIKDGVQLLEELHALDSKQKDPRKRLTQVGRKLAQLPVDPRLARMVLEADRNGCVREVMVIAAALSIQDPRERPSDKQQQADQQHARFKDESSDFLAFLNLWKYVRERQKELSSSAFRRMCRHEYLNYLRIREWQDIYSQLRTVAKTMDIHMSEQDAAPDHIHTSLLAGLLSHVGLKDTEKNEYVGARSAKFAVFPGSALFKKPPRWVMSAELVETSRLWARVNAKIEPEWIEPLAQHLVKRTYSEPHWEQKQAAVMAYERVTLYGVPIVAQRKVNYGRIDPETSRDLFIRNALVEGDWRTHHQFFHDNRKLLGEVEELEHRARRRDILVDDETLFDFYDQRIPEHVVSGAHFDSWWKHKRREEPELLNFEKSMLINERAQGVTKDAYPDSWRQGKLKFKVTYQFEPGADADGVTVHIPLQVLNQVTPDGFDWQIPGLREDLVTELIRSLPKPVRRHYVPAPNYARRFLESAVPLQEPLTAALGRELQRMVGVRIEPEDWDLAKVPDHLKITFRVVDERRRKLAEDKDLETLRQRLRPKTRAAISKAFESSKEAVGIEQRGGLTRWTVGTLPRTFETRRGGQPVKAYPALVDEGASVAVRLFDTEAEQREAMWRGTRRLILLQLPSNPAKFVQGKLSNQAKLALSSSPHGSVQALFDDCVAAAADRLIAARGGPAWDEESFGKLFDAVRSDIMDATLETVRKVQEVLAAWQSCERRLKDTRSPVLLPSLTDIREQLSELITPGFVTAHGVRRLPDLMRYLVAVDRRLQQLPGNAERDRARMAKVREMRDEYAWLLEQFRPGRPVPQEALEIRWMIEELRVSYFAHALGTAYPVSDKRIVKAIDAAAP</sequence>
<dbReference type="SMART" id="SM00847">
    <property type="entry name" value="HA2"/>
    <property type="match status" value="1"/>
</dbReference>
<dbReference type="InterPro" id="IPR011709">
    <property type="entry name" value="DEAD-box_helicase_OB_fold"/>
</dbReference>
<dbReference type="InterPro" id="IPR014001">
    <property type="entry name" value="Helicase_ATP-bd"/>
</dbReference>
<dbReference type="Pfam" id="PF07717">
    <property type="entry name" value="OB_NTP_bind"/>
    <property type="match status" value="1"/>
</dbReference>
<dbReference type="PROSITE" id="PS51192">
    <property type="entry name" value="HELICASE_ATP_BIND_1"/>
    <property type="match status" value="1"/>
</dbReference>
<organism evidence="8 9">
    <name type="scientific">Streptomyces rhizosphaericus</name>
    <dbReference type="NCBI Taxonomy" id="114699"/>
    <lineage>
        <taxon>Bacteria</taxon>
        <taxon>Bacillati</taxon>
        <taxon>Actinomycetota</taxon>
        <taxon>Actinomycetes</taxon>
        <taxon>Kitasatosporales</taxon>
        <taxon>Streptomycetaceae</taxon>
        <taxon>Streptomyces</taxon>
        <taxon>Streptomyces violaceusniger group</taxon>
    </lineage>
</organism>
<dbReference type="Gene3D" id="1.20.120.1080">
    <property type="match status" value="1"/>
</dbReference>
<protein>
    <submittedName>
        <fullName evidence="8">ATP-dependent RNA helicase HrpA</fullName>
    </submittedName>
</protein>
<keyword evidence="2" id="KW-0378">Hydrolase</keyword>
<keyword evidence="4" id="KW-0067">ATP-binding</keyword>
<evidence type="ECO:0000256" key="4">
    <source>
        <dbReference type="ARBA" id="ARBA00022840"/>
    </source>
</evidence>
<evidence type="ECO:0000256" key="3">
    <source>
        <dbReference type="ARBA" id="ARBA00022806"/>
    </source>
</evidence>
<dbReference type="SUPFAM" id="SSF52540">
    <property type="entry name" value="P-loop containing nucleoside triphosphate hydrolases"/>
    <property type="match status" value="1"/>
</dbReference>
<dbReference type="InterPro" id="IPR003593">
    <property type="entry name" value="AAA+_ATPase"/>
</dbReference>
<dbReference type="GO" id="GO:0004386">
    <property type="term" value="F:helicase activity"/>
    <property type="evidence" value="ECO:0007669"/>
    <property type="project" value="UniProtKB-KW"/>
</dbReference>
<evidence type="ECO:0000313" key="9">
    <source>
        <dbReference type="Proteomes" id="UP001500418"/>
    </source>
</evidence>
<dbReference type="EMBL" id="BAAAID010000045">
    <property type="protein sequence ID" value="GAA0943556.1"/>
    <property type="molecule type" value="Genomic_DNA"/>
</dbReference>
<name>A0ABP4B311_9ACTN</name>
<dbReference type="InterPro" id="IPR007502">
    <property type="entry name" value="Helicase-assoc_dom"/>
</dbReference>
<dbReference type="PROSITE" id="PS51194">
    <property type="entry name" value="HELICASE_CTER"/>
    <property type="match status" value="1"/>
</dbReference>
<dbReference type="Proteomes" id="UP001500418">
    <property type="component" value="Unassembled WGS sequence"/>
</dbReference>
<dbReference type="NCBIfam" id="TIGR01967">
    <property type="entry name" value="DEAH_box_HrpA"/>
    <property type="match status" value="1"/>
</dbReference>
<reference evidence="9" key="1">
    <citation type="journal article" date="2019" name="Int. J. Syst. Evol. Microbiol.">
        <title>The Global Catalogue of Microorganisms (GCM) 10K type strain sequencing project: providing services to taxonomists for standard genome sequencing and annotation.</title>
        <authorList>
            <consortium name="The Broad Institute Genomics Platform"/>
            <consortium name="The Broad Institute Genome Sequencing Center for Infectious Disease"/>
            <person name="Wu L."/>
            <person name="Ma J."/>
        </authorList>
    </citation>
    <scope>NUCLEOTIDE SEQUENCE [LARGE SCALE GENOMIC DNA]</scope>
    <source>
        <strain evidence="9">JCM 11444</strain>
    </source>
</reference>
<keyword evidence="3 8" id="KW-0347">Helicase</keyword>